<evidence type="ECO:0000259" key="2">
    <source>
        <dbReference type="Pfam" id="PF12552"/>
    </source>
</evidence>
<evidence type="ECO:0000259" key="3">
    <source>
        <dbReference type="Pfam" id="PF14309"/>
    </source>
</evidence>
<protein>
    <recommendedName>
        <fullName evidence="6">DUF4378 domain-containing protein</fullName>
    </recommendedName>
</protein>
<dbReference type="eggNOG" id="ENOG502QQCF">
    <property type="taxonomic scope" value="Eukaryota"/>
</dbReference>
<feature type="compositionally biased region" description="Low complexity" evidence="1">
    <location>
        <begin position="652"/>
        <end position="663"/>
    </location>
</feature>
<feature type="domain" description="DUF4378" evidence="3">
    <location>
        <begin position="711"/>
        <end position="867"/>
    </location>
</feature>
<evidence type="ECO:0000313" key="5">
    <source>
        <dbReference type="Proteomes" id="UP000006038"/>
    </source>
</evidence>
<dbReference type="AlphaFoldDB" id="J3LET3"/>
<feature type="region of interest" description="Disordered" evidence="1">
    <location>
        <begin position="355"/>
        <end position="374"/>
    </location>
</feature>
<evidence type="ECO:0008006" key="6">
    <source>
        <dbReference type="Google" id="ProtNLM"/>
    </source>
</evidence>
<name>J3LET3_ORYBR</name>
<dbReference type="PANTHER" id="PTHR46634:SF7">
    <property type="entry name" value="PHOSPHATIDYLINOSITOL N-ACETYGLUCOSAMINLYTRANSFERASE SUBUNIT P-RELATED"/>
    <property type="match status" value="1"/>
</dbReference>
<feature type="region of interest" description="Disordered" evidence="1">
    <location>
        <begin position="553"/>
        <end position="663"/>
    </location>
</feature>
<accession>J3LET3</accession>
<sequence>MVPSDSSSHRKSNATSLKMLLAKEMTKEVESKRKPQSVVARLMGLEEDLPAKGSVLHQVKSDFRKSQSCNQLKAINKDLKQQAQHHFIKSTTQDVNPFCQEAVQYNGVYEVSEAHTRIGYFQDKLSQKGGSSGNTSDRVDILEGSVMEKECSGMADKPLHSKDLQEALRMVSSNKDLFLKFLEEPNSIFSRQLIGSNTNIAPPQRKRITVLKPLGYVEGDGIRQTGMEQIKEQNGAAVRGFHQFSCNYKEENPSVPSRIVLLRPTPGKPNITKAKLIPRTTPFLPINPIGLRGALDDNGATLGSTKVEPGIIHNLQDGCHQRDESLLSSSYSNGYGGDESSLGDSEIDQNSDSDIEYIEDNGGSLSDSEGCSPVSKRSWNYTKRHGNSYSGSSFSKTSHFAESSVTKEAKQRLSERWATVTCDQICQEKVKFPRSTCTLGEMLSIQEVKNDVLINGLPSVSTSHSCDAENELPTQAKYATACRKDEKYGERPMGLPRSTSVPLIPSMLNNMVANVKASNHQGHERAKHVVASNKEKSSFRGRVSDFFFPRSKRTRRQISASHTSDWSSAKTETCSGDSQSDANHDLDGNEKSTSTSEGTAALSEVPTSLDCPSGNLSKLGLNEGLNSTRDQPSPTSVLDAPSEDSSCNEPESSASTTSKNAKAVSRSSAIDSVACSLSWDDTTSESPLPRTRGQSSFLPDADDEESECHILVQNIMSSAGLDDAQSSMIFIGWHLPDCPLDPVLFSKVLELREQSSYQRLLFDCVNVSLVEIGENTLLSTFPWSKAHSRTWGGATSALGIEVWSILKDWIYGTRMFVVNRRDNAGIMMDRIVKQEVEGTGWVKMVTTQFVGITEQIEAGVLDDLMGEAVLDFACACQ</sequence>
<reference evidence="4" key="1">
    <citation type="submission" date="2013-04" db="UniProtKB">
        <authorList>
            <consortium name="EnsemblPlants"/>
        </authorList>
    </citation>
    <scope>IDENTIFICATION</scope>
</reference>
<dbReference type="OMA" id="NQQDGCH"/>
<organism evidence="4">
    <name type="scientific">Oryza brachyantha</name>
    <name type="common">malo sina</name>
    <dbReference type="NCBI Taxonomy" id="4533"/>
    <lineage>
        <taxon>Eukaryota</taxon>
        <taxon>Viridiplantae</taxon>
        <taxon>Streptophyta</taxon>
        <taxon>Embryophyta</taxon>
        <taxon>Tracheophyta</taxon>
        <taxon>Spermatophyta</taxon>
        <taxon>Magnoliopsida</taxon>
        <taxon>Liliopsida</taxon>
        <taxon>Poales</taxon>
        <taxon>Poaceae</taxon>
        <taxon>BOP clade</taxon>
        <taxon>Oryzoideae</taxon>
        <taxon>Oryzeae</taxon>
        <taxon>Oryzinae</taxon>
        <taxon>Oryza</taxon>
    </lineage>
</organism>
<dbReference type="HOGENOM" id="CLU_016752_0_0_1"/>
<feature type="compositionally biased region" description="Polar residues" evidence="1">
    <location>
        <begin position="363"/>
        <end position="374"/>
    </location>
</feature>
<dbReference type="Gramene" id="OB02G31500.1">
    <property type="protein sequence ID" value="OB02G31500.1"/>
    <property type="gene ID" value="OB02G31500"/>
</dbReference>
<feature type="compositionally biased region" description="Polar residues" evidence="1">
    <location>
        <begin position="557"/>
        <end position="581"/>
    </location>
</feature>
<feature type="region of interest" description="Disordered" evidence="1">
    <location>
        <begin position="326"/>
        <end position="349"/>
    </location>
</feature>
<dbReference type="InterPro" id="IPR022212">
    <property type="entry name" value="DUF3741"/>
</dbReference>
<feature type="domain" description="DUF3741" evidence="2">
    <location>
        <begin position="155"/>
        <end position="187"/>
    </location>
</feature>
<evidence type="ECO:0000313" key="4">
    <source>
        <dbReference type="EnsemblPlants" id="OB02G31500.1"/>
    </source>
</evidence>
<feature type="region of interest" description="Disordered" evidence="1">
    <location>
        <begin position="680"/>
        <end position="701"/>
    </location>
</feature>
<dbReference type="PANTHER" id="PTHR46634">
    <property type="entry name" value="M REDUCTASE II SUBUNIT GAMMA, PUTATIVE (DUF3741)-RELATED"/>
    <property type="match status" value="1"/>
</dbReference>
<proteinExistence type="predicted"/>
<evidence type="ECO:0000256" key="1">
    <source>
        <dbReference type="SAM" id="MobiDB-lite"/>
    </source>
</evidence>
<dbReference type="STRING" id="4533.J3LET3"/>
<feature type="compositionally biased region" description="Polar residues" evidence="1">
    <location>
        <begin position="624"/>
        <end position="636"/>
    </location>
</feature>
<dbReference type="Pfam" id="PF12552">
    <property type="entry name" value="DUF3741"/>
    <property type="match status" value="1"/>
</dbReference>
<dbReference type="Pfam" id="PF14309">
    <property type="entry name" value="DUF4378"/>
    <property type="match status" value="1"/>
</dbReference>
<dbReference type="EnsemblPlants" id="OB02G31500.1">
    <property type="protein sequence ID" value="OB02G31500.1"/>
    <property type="gene ID" value="OB02G31500"/>
</dbReference>
<feature type="compositionally biased region" description="Polar residues" evidence="1">
    <location>
        <begin position="680"/>
        <end position="697"/>
    </location>
</feature>
<dbReference type="InterPro" id="IPR025486">
    <property type="entry name" value="DUF4378"/>
</dbReference>
<keyword evidence="5" id="KW-1185">Reference proteome</keyword>
<dbReference type="Proteomes" id="UP000006038">
    <property type="component" value="Unassembled WGS sequence"/>
</dbReference>